<evidence type="ECO:0000313" key="1">
    <source>
        <dbReference type="EMBL" id="PYB76982.1"/>
    </source>
</evidence>
<proteinExistence type="predicted"/>
<name>A0ABX5NUY3_9HYPH</name>
<evidence type="ECO:0000313" key="2">
    <source>
        <dbReference type="Proteomes" id="UP000247536"/>
    </source>
</evidence>
<dbReference type="RefSeq" id="WP_110789415.1">
    <property type="nucleotide sequence ID" value="NZ_QJRY01000001.1"/>
</dbReference>
<accession>A0ABX5NUY3</accession>
<organism evidence="1 2">
    <name type="scientific">Rhizobium wuzhouense</name>
    <dbReference type="NCBI Taxonomy" id="1986026"/>
    <lineage>
        <taxon>Bacteria</taxon>
        <taxon>Pseudomonadati</taxon>
        <taxon>Pseudomonadota</taxon>
        <taxon>Alphaproteobacteria</taxon>
        <taxon>Hyphomicrobiales</taxon>
        <taxon>Rhizobiaceae</taxon>
        <taxon>Rhizobium/Agrobacterium group</taxon>
        <taxon>Rhizobium</taxon>
    </lineage>
</organism>
<keyword evidence="2" id="KW-1185">Reference proteome</keyword>
<protein>
    <submittedName>
        <fullName evidence="1">Uncharacterized protein</fullName>
    </submittedName>
</protein>
<reference evidence="1 2" key="1">
    <citation type="submission" date="2018-06" db="EMBL/GenBank/DDBJ databases">
        <title>Rhizobium wuzhouense sp. nov., isolated from roots of Oryza officinalis.</title>
        <authorList>
            <person name="Yuan T."/>
        </authorList>
    </citation>
    <scope>NUCLEOTIDE SEQUENCE [LARGE SCALE GENOMIC DNA]</scope>
    <source>
        <strain evidence="1 2">W44</strain>
    </source>
</reference>
<sequence>MSPRDPVVHSALVPVAPADDAIDIEKQRENRLGPDFNPDYFETLDTMIEDAYGPITGQFRPVSGD</sequence>
<gene>
    <name evidence="1" type="ORF">DMY87_00905</name>
</gene>
<comment type="caution">
    <text evidence="1">The sequence shown here is derived from an EMBL/GenBank/DDBJ whole genome shotgun (WGS) entry which is preliminary data.</text>
</comment>
<dbReference type="Proteomes" id="UP000247536">
    <property type="component" value="Unassembled WGS sequence"/>
</dbReference>
<dbReference type="EMBL" id="QJRY01000001">
    <property type="protein sequence ID" value="PYB76982.1"/>
    <property type="molecule type" value="Genomic_DNA"/>
</dbReference>